<dbReference type="Pfam" id="PF12662">
    <property type="entry name" value="cEGF"/>
    <property type="match status" value="1"/>
</dbReference>
<evidence type="ECO:0000313" key="10">
    <source>
        <dbReference type="Ensembl" id="ENSEBUP00000025941.1"/>
    </source>
</evidence>
<keyword evidence="3 8" id="KW-0245">EGF-like domain</keyword>
<evidence type="ECO:0000256" key="3">
    <source>
        <dbReference type="ARBA" id="ARBA00022536"/>
    </source>
</evidence>
<keyword evidence="11" id="KW-1185">Reference proteome</keyword>
<dbReference type="Gene3D" id="2.10.25.10">
    <property type="entry name" value="Laminin"/>
    <property type="match status" value="4"/>
</dbReference>
<dbReference type="PROSITE" id="PS01187">
    <property type="entry name" value="EGF_CA"/>
    <property type="match status" value="1"/>
</dbReference>
<dbReference type="Ensembl" id="ENSEBUT00000026517.1">
    <property type="protein sequence ID" value="ENSEBUP00000025941.1"/>
    <property type="gene ID" value="ENSEBUG00000015987.1"/>
</dbReference>
<accession>A0A8C4RAM4</accession>
<dbReference type="GO" id="GO:0005576">
    <property type="term" value="C:extracellular region"/>
    <property type="evidence" value="ECO:0007669"/>
    <property type="project" value="UniProtKB-SubCell"/>
</dbReference>
<dbReference type="InterPro" id="IPR052080">
    <property type="entry name" value="vWF_C/EGF_Fibrillin"/>
</dbReference>
<evidence type="ECO:0000256" key="4">
    <source>
        <dbReference type="ARBA" id="ARBA00022729"/>
    </source>
</evidence>
<sequence>MQFFSTPMYSYDLLEYENTRLNNLMIPTDIDECMENRPLPCSQHCLNMVGGYRCSCEPGFRARGPRCYDLNECLQDVCRSAQRCQNTRGSYRCIDLCLPGMVLADNGTCVDVDECSLEVTCQHECRNTFGSFHCTCPIGYRLLGNGETCEDINECTEQSVQCGTNRMCFNMRGTYKCIDTPCPAGYQRDVRSGFCLKTCLSNEVECSLRPFALEYKLVALPSGVAANQDLVRLVAYTQDDVMHPRTSFFTVQNDTGMPFGLRDDTGKGVIFTTRQLLEPRIYALRVRAQSYADDSSVEYQTTFVVYISISTYPY</sequence>
<dbReference type="InterPro" id="IPR000152">
    <property type="entry name" value="EGF-type_Asp/Asn_hydroxyl_site"/>
</dbReference>
<comment type="caution">
    <text evidence="8">Lacks conserved residue(s) required for the propagation of feature annotation.</text>
</comment>
<dbReference type="InterPro" id="IPR001881">
    <property type="entry name" value="EGF-like_Ca-bd_dom"/>
</dbReference>
<dbReference type="InterPro" id="IPR009030">
    <property type="entry name" value="Growth_fac_rcpt_cys_sf"/>
</dbReference>
<dbReference type="FunFam" id="2.10.25.10:FF:000352">
    <property type="entry name" value="Hemicentin 1"/>
    <property type="match status" value="1"/>
</dbReference>
<dbReference type="FunFam" id="2.10.25.10:FF:000385">
    <property type="entry name" value="Hemicentin 1"/>
    <property type="match status" value="1"/>
</dbReference>
<dbReference type="PROSITE" id="PS00010">
    <property type="entry name" value="ASX_HYDROXYL"/>
    <property type="match status" value="2"/>
</dbReference>
<evidence type="ECO:0000256" key="5">
    <source>
        <dbReference type="ARBA" id="ARBA00022737"/>
    </source>
</evidence>
<dbReference type="SMART" id="SM00179">
    <property type="entry name" value="EGF_CA"/>
    <property type="match status" value="4"/>
</dbReference>
<dbReference type="SUPFAM" id="SSF57184">
    <property type="entry name" value="Growth factor receptor domain"/>
    <property type="match status" value="2"/>
</dbReference>
<keyword evidence="5" id="KW-0677">Repeat</keyword>
<evidence type="ECO:0000256" key="6">
    <source>
        <dbReference type="ARBA" id="ARBA00023157"/>
    </source>
</evidence>
<dbReference type="InterPro" id="IPR018097">
    <property type="entry name" value="EGF_Ca-bd_CS"/>
</dbReference>
<feature type="disulfide bond" evidence="8">
    <location>
        <begin position="115"/>
        <end position="125"/>
    </location>
</feature>
<comment type="subcellular location">
    <subcellularLocation>
        <location evidence="1">Secreted</location>
    </subcellularLocation>
</comment>
<dbReference type="AlphaFoldDB" id="A0A8C4RAM4"/>
<reference evidence="10" key="2">
    <citation type="submission" date="2025-09" db="UniProtKB">
        <authorList>
            <consortium name="Ensembl"/>
        </authorList>
    </citation>
    <scope>IDENTIFICATION</scope>
</reference>
<name>A0A8C4RAM4_EPTBU</name>
<keyword evidence="4" id="KW-0732">Signal</keyword>
<reference evidence="10" key="1">
    <citation type="submission" date="2025-08" db="UniProtKB">
        <authorList>
            <consortium name="Ensembl"/>
        </authorList>
    </citation>
    <scope>IDENTIFICATION</scope>
</reference>
<dbReference type="GeneTree" id="ENSGT00940000154614"/>
<dbReference type="GO" id="GO:0005509">
    <property type="term" value="F:calcium ion binding"/>
    <property type="evidence" value="ECO:0007669"/>
    <property type="project" value="InterPro"/>
</dbReference>
<feature type="domain" description="EGF-like" evidence="9">
    <location>
        <begin position="29"/>
        <end position="68"/>
    </location>
</feature>
<organism evidence="10 11">
    <name type="scientific">Eptatretus burgeri</name>
    <name type="common">Inshore hagfish</name>
    <dbReference type="NCBI Taxonomy" id="7764"/>
    <lineage>
        <taxon>Eukaryota</taxon>
        <taxon>Metazoa</taxon>
        <taxon>Chordata</taxon>
        <taxon>Craniata</taxon>
        <taxon>Vertebrata</taxon>
        <taxon>Cyclostomata</taxon>
        <taxon>Myxini</taxon>
        <taxon>Myxiniformes</taxon>
        <taxon>Myxinidae</taxon>
        <taxon>Eptatretinae</taxon>
        <taxon>Eptatretus</taxon>
    </lineage>
</organism>
<dbReference type="PANTHER" id="PTHR47333">
    <property type="entry name" value="VON WILLEBRAND FACTOR C AND EGF DOMAIN-CONTAINING PROTEIN"/>
    <property type="match status" value="1"/>
</dbReference>
<dbReference type="CDD" id="cd00054">
    <property type="entry name" value="EGF_CA"/>
    <property type="match status" value="3"/>
</dbReference>
<dbReference type="PROSITE" id="PS01186">
    <property type="entry name" value="EGF_2"/>
    <property type="match status" value="2"/>
</dbReference>
<evidence type="ECO:0000256" key="7">
    <source>
        <dbReference type="ARBA" id="ARBA00023180"/>
    </source>
</evidence>
<dbReference type="Proteomes" id="UP000694388">
    <property type="component" value="Unplaced"/>
</dbReference>
<protein>
    <recommendedName>
        <fullName evidence="9">EGF-like domain-containing protein</fullName>
    </recommendedName>
</protein>
<evidence type="ECO:0000313" key="11">
    <source>
        <dbReference type="Proteomes" id="UP000694388"/>
    </source>
</evidence>
<keyword evidence="2" id="KW-0964">Secreted</keyword>
<dbReference type="PANTHER" id="PTHR47333:SF4">
    <property type="entry name" value="EGF-LIKE DOMAIN-CONTAINING PROTEIN"/>
    <property type="match status" value="1"/>
</dbReference>
<dbReference type="InterPro" id="IPR000742">
    <property type="entry name" value="EGF"/>
</dbReference>
<evidence type="ECO:0000256" key="1">
    <source>
        <dbReference type="ARBA" id="ARBA00004613"/>
    </source>
</evidence>
<dbReference type="SMART" id="SM00181">
    <property type="entry name" value="EGF"/>
    <property type="match status" value="4"/>
</dbReference>
<keyword evidence="7" id="KW-0325">Glycoprotein</keyword>
<proteinExistence type="predicted"/>
<dbReference type="InterPro" id="IPR026823">
    <property type="entry name" value="cEGF"/>
</dbReference>
<evidence type="ECO:0000259" key="9">
    <source>
        <dbReference type="PROSITE" id="PS50026"/>
    </source>
</evidence>
<feature type="domain" description="EGF-like" evidence="9">
    <location>
        <begin position="111"/>
        <end position="150"/>
    </location>
</feature>
<dbReference type="PROSITE" id="PS50026">
    <property type="entry name" value="EGF_3"/>
    <property type="match status" value="2"/>
</dbReference>
<dbReference type="InterPro" id="IPR049883">
    <property type="entry name" value="NOTCH1_EGF-like"/>
</dbReference>
<dbReference type="FunFam" id="2.10.25.10:FF:000005">
    <property type="entry name" value="Fibrillin 2"/>
    <property type="match status" value="1"/>
</dbReference>
<dbReference type="Pfam" id="PF07645">
    <property type="entry name" value="EGF_CA"/>
    <property type="match status" value="2"/>
</dbReference>
<evidence type="ECO:0000256" key="8">
    <source>
        <dbReference type="PROSITE-ProRule" id="PRU00076"/>
    </source>
</evidence>
<keyword evidence="6 8" id="KW-1015">Disulfide bond</keyword>
<evidence type="ECO:0000256" key="2">
    <source>
        <dbReference type="ARBA" id="ARBA00022525"/>
    </source>
</evidence>